<feature type="transmembrane region" description="Helical" evidence="1">
    <location>
        <begin position="16"/>
        <end position="34"/>
    </location>
</feature>
<evidence type="ECO:0000313" key="3">
    <source>
        <dbReference type="Proteomes" id="UP000239724"/>
    </source>
</evidence>
<dbReference type="EMBL" id="NHRY01000263">
    <property type="protein sequence ID" value="PPQ27080.1"/>
    <property type="molecule type" value="Genomic_DNA"/>
</dbReference>
<evidence type="ECO:0000313" key="2">
    <source>
        <dbReference type="EMBL" id="PPQ27080.1"/>
    </source>
</evidence>
<keyword evidence="1" id="KW-0472">Membrane</keyword>
<reference evidence="2 3" key="1">
    <citation type="journal article" date="2018" name="Arch. Microbiol.">
        <title>New insights into the metabolic potential of the phototrophic purple bacterium Rhodopila globiformis DSM 161(T) from its draft genome sequence and evidence for a vanadium-dependent nitrogenase.</title>
        <authorList>
            <person name="Imhoff J.F."/>
            <person name="Rahn T."/>
            <person name="Kunzel S."/>
            <person name="Neulinger S.C."/>
        </authorList>
    </citation>
    <scope>NUCLEOTIDE SEQUENCE [LARGE SCALE GENOMIC DNA]</scope>
    <source>
        <strain evidence="2 3">DSM 161</strain>
    </source>
</reference>
<comment type="caution">
    <text evidence="2">The sequence shown here is derived from an EMBL/GenBank/DDBJ whole genome shotgun (WGS) entry which is preliminary data.</text>
</comment>
<name>A0A2S6MXJ2_RHOGL</name>
<keyword evidence="1" id="KW-0812">Transmembrane</keyword>
<sequence>MDIMATLAAIPGAGPVLPYVTAVIAVCAALATVLPHPAAGGNSLYRAFYAAVNFIAFNVGKARNAAPSAPTQPAPKS</sequence>
<protein>
    <submittedName>
        <fullName evidence="2">Uncharacterized protein</fullName>
    </submittedName>
</protein>
<organism evidence="2 3">
    <name type="scientific">Rhodopila globiformis</name>
    <name type="common">Rhodopseudomonas globiformis</name>
    <dbReference type="NCBI Taxonomy" id="1071"/>
    <lineage>
        <taxon>Bacteria</taxon>
        <taxon>Pseudomonadati</taxon>
        <taxon>Pseudomonadota</taxon>
        <taxon>Alphaproteobacteria</taxon>
        <taxon>Acetobacterales</taxon>
        <taxon>Acetobacteraceae</taxon>
        <taxon>Rhodopila</taxon>
    </lineage>
</organism>
<dbReference type="Proteomes" id="UP000239724">
    <property type="component" value="Unassembled WGS sequence"/>
</dbReference>
<dbReference type="RefSeq" id="WP_104522219.1">
    <property type="nucleotide sequence ID" value="NZ_NHRY01000263.1"/>
</dbReference>
<proteinExistence type="predicted"/>
<evidence type="ECO:0000256" key="1">
    <source>
        <dbReference type="SAM" id="Phobius"/>
    </source>
</evidence>
<gene>
    <name evidence="2" type="ORF">CCS01_28510</name>
</gene>
<accession>A0A2S6MXJ2</accession>
<dbReference type="AlphaFoldDB" id="A0A2S6MXJ2"/>
<keyword evidence="1" id="KW-1133">Transmembrane helix</keyword>
<keyword evidence="3" id="KW-1185">Reference proteome</keyword>